<evidence type="ECO:0000256" key="14">
    <source>
        <dbReference type="ARBA" id="ARBA00079807"/>
    </source>
</evidence>
<feature type="binding site" evidence="15">
    <location>
        <position position="117"/>
    </location>
    <ligand>
        <name>5-phospho-alpha-D-ribose 1-diphosphate</name>
        <dbReference type="ChEBI" id="CHEBI:58017"/>
    </ligand>
</feature>
<organism evidence="17 18">
    <name type="scientific">Ligilactobacillus ruminis ATCC 25644</name>
    <dbReference type="NCBI Taxonomy" id="525362"/>
    <lineage>
        <taxon>Bacteria</taxon>
        <taxon>Bacillati</taxon>
        <taxon>Bacillota</taxon>
        <taxon>Bacilli</taxon>
        <taxon>Lactobacillales</taxon>
        <taxon>Lactobacillaceae</taxon>
        <taxon>Ligilactobacillus</taxon>
    </lineage>
</organism>
<dbReference type="Pfam" id="PF14681">
    <property type="entry name" value="UPRTase"/>
    <property type="match status" value="1"/>
</dbReference>
<protein>
    <recommendedName>
        <fullName evidence="13 15">Uracil phosphoribosyltransferase</fullName>
        <ecNumber evidence="3 15">2.4.2.9</ecNumber>
    </recommendedName>
    <alternativeName>
        <fullName evidence="10 15">UMP pyrophosphorylase</fullName>
    </alternativeName>
    <alternativeName>
        <fullName evidence="14 15">UPRTase</fullName>
    </alternativeName>
</protein>
<dbReference type="HOGENOM" id="CLU_067096_2_2_9"/>
<evidence type="ECO:0000256" key="7">
    <source>
        <dbReference type="ARBA" id="ARBA00022741"/>
    </source>
</evidence>
<accession>E7FP35</accession>
<dbReference type="InterPro" id="IPR005765">
    <property type="entry name" value="UPRT"/>
</dbReference>
<feature type="domain" description="Phosphoribosyltransferase" evidence="16">
    <location>
        <begin position="44"/>
        <end position="246"/>
    </location>
</feature>
<sequence length="247" mass="27484">MFAAKTIKERKSRIFFLKHGRITTRGHDCPYFIRQVDIMGKFEVLDHPLIQHKLTIIRKKDCGTREFRQVVDEIATLMAYEVSRDMPLEDVEIETPMGKTVKKRLAGKKVVVVPILRAGLGMVEGILKLIPAAKVGHIGMYRDEETLQPHEYFVKMPGDLGDRDMFIVDPMLATGGSAIMAVDALKKRGAKSIKFVCLVAAPEGVKALREAHPDIDVFAASLDDHLNEDGYIVPGLGDAGDRLFGTK</sequence>
<evidence type="ECO:0000256" key="4">
    <source>
        <dbReference type="ARBA" id="ARBA00022533"/>
    </source>
</evidence>
<evidence type="ECO:0000259" key="16">
    <source>
        <dbReference type="Pfam" id="PF14681"/>
    </source>
</evidence>
<evidence type="ECO:0000256" key="2">
    <source>
        <dbReference type="ARBA" id="ARBA00009516"/>
    </source>
</evidence>
<feature type="binding site" evidence="15">
    <location>
        <position position="142"/>
    </location>
    <ligand>
        <name>5-phospho-alpha-D-ribose 1-diphosphate</name>
        <dbReference type="ChEBI" id="CHEBI:58017"/>
    </ligand>
</feature>
<dbReference type="FunFam" id="3.40.50.2020:FF:000003">
    <property type="entry name" value="Uracil phosphoribosyltransferase"/>
    <property type="match status" value="1"/>
</dbReference>
<evidence type="ECO:0000256" key="12">
    <source>
        <dbReference type="ARBA" id="ARBA00056901"/>
    </source>
</evidence>
<dbReference type="GO" id="GO:0005737">
    <property type="term" value="C:cytoplasm"/>
    <property type="evidence" value="ECO:0007669"/>
    <property type="project" value="UniProtKB-ARBA"/>
</dbReference>
<dbReference type="Gene3D" id="3.40.50.2020">
    <property type="match status" value="1"/>
</dbReference>
<dbReference type="HAMAP" id="MF_01218_B">
    <property type="entry name" value="Upp_B"/>
    <property type="match status" value="1"/>
</dbReference>
<comment type="function">
    <text evidence="12 15">Catalyzes the conversion of uracil and 5-phospho-alpha-D-ribose 1-diphosphate (PRPP) to UMP and diphosphate.</text>
</comment>
<dbReference type="NCBIfam" id="TIGR01091">
    <property type="entry name" value="upp"/>
    <property type="match status" value="1"/>
</dbReference>
<evidence type="ECO:0000256" key="8">
    <source>
        <dbReference type="ARBA" id="ARBA00022842"/>
    </source>
</evidence>
<dbReference type="GO" id="GO:0044206">
    <property type="term" value="P:UMP salvage"/>
    <property type="evidence" value="ECO:0007669"/>
    <property type="project" value="UniProtKB-UniRule"/>
</dbReference>
<dbReference type="AlphaFoldDB" id="E7FP35"/>
<dbReference type="InterPro" id="IPR034332">
    <property type="entry name" value="Upp_B"/>
</dbReference>
<dbReference type="InterPro" id="IPR029057">
    <property type="entry name" value="PRTase-like"/>
</dbReference>
<dbReference type="EMBL" id="ACGS02000026">
    <property type="protein sequence ID" value="EFZ35211.1"/>
    <property type="molecule type" value="Genomic_DNA"/>
</dbReference>
<dbReference type="GO" id="GO:0006223">
    <property type="term" value="P:uracil salvage"/>
    <property type="evidence" value="ECO:0007669"/>
    <property type="project" value="InterPro"/>
</dbReference>
<keyword evidence="8 15" id="KW-0460">Magnesium</keyword>
<evidence type="ECO:0000256" key="6">
    <source>
        <dbReference type="ARBA" id="ARBA00022679"/>
    </source>
</evidence>
<feature type="binding site" evidence="15">
    <location>
        <position position="232"/>
    </location>
    <ligand>
        <name>uracil</name>
        <dbReference type="ChEBI" id="CHEBI:17568"/>
    </ligand>
</feature>
<dbReference type="Proteomes" id="UP000004099">
    <property type="component" value="Unassembled WGS sequence"/>
</dbReference>
<reference evidence="17 18" key="1">
    <citation type="submission" date="2011-01" db="EMBL/GenBank/DDBJ databases">
        <authorList>
            <person name="Muzny D."/>
            <person name="Qin X."/>
            <person name="Buhay C."/>
            <person name="Dugan-Rocha S."/>
            <person name="Ding Y."/>
            <person name="Chen G."/>
            <person name="Hawes A."/>
            <person name="Holder M."/>
            <person name="Jhangiani S."/>
            <person name="Johnson A."/>
            <person name="Khan Z."/>
            <person name="Li Z."/>
            <person name="Liu W."/>
            <person name="Liu X."/>
            <person name="Perez L."/>
            <person name="Shen H."/>
            <person name="Wang Q."/>
            <person name="Watt J."/>
            <person name="Xi L."/>
            <person name="Xin Y."/>
            <person name="Zhou J."/>
            <person name="Deng J."/>
            <person name="Jiang H."/>
            <person name="Liu Y."/>
            <person name="Qu J."/>
            <person name="Song X.-Z."/>
            <person name="Zhang L."/>
            <person name="Villasana D."/>
            <person name="Johnson A."/>
            <person name="Liu J."/>
            <person name="Liyanage D."/>
            <person name="Lorensuhewa L."/>
            <person name="Robinson T."/>
            <person name="Song A."/>
            <person name="Song B.-B."/>
            <person name="Dinh H."/>
            <person name="Thornton R."/>
            <person name="Coyle M."/>
            <person name="Francisco L."/>
            <person name="Jackson L."/>
            <person name="Javaid M."/>
            <person name="Korchina V."/>
            <person name="Kovar C."/>
            <person name="Mata R."/>
            <person name="Mathew T."/>
            <person name="Ngo R."/>
            <person name="Nguyen L."/>
            <person name="Nguyen N."/>
            <person name="Okwuonu G."/>
            <person name="Ongeri F."/>
            <person name="Pham C."/>
            <person name="Simmons D."/>
            <person name="Wilczek-Boney K."/>
            <person name="Hale W."/>
            <person name="Jakkamsetti A."/>
            <person name="Pham P."/>
            <person name="Ruth R."/>
            <person name="San Lucas F."/>
            <person name="Warren J."/>
            <person name="Zhang J."/>
            <person name="Zhao Z."/>
            <person name="Zhou C."/>
            <person name="Zhu D."/>
            <person name="Lee S."/>
            <person name="Bess C."/>
            <person name="Blankenburg K."/>
            <person name="Forbes L."/>
            <person name="Fu Q."/>
            <person name="Gubbala S."/>
            <person name="Hirani K."/>
            <person name="Jayaseelan J.C."/>
            <person name="Lara F."/>
            <person name="Munidasa M."/>
            <person name="Palculict T."/>
            <person name="Patil S."/>
            <person name="Pu L.-L."/>
            <person name="Saada N."/>
            <person name="Tang L."/>
            <person name="Weissenberger G."/>
            <person name="Zhu Y."/>
            <person name="Hemphill L."/>
            <person name="Shang Y."/>
            <person name="Youmans B."/>
            <person name="Ayvaz T."/>
            <person name="Ross M."/>
            <person name="Santibanez J."/>
            <person name="Aqrawi P."/>
            <person name="Gross S."/>
            <person name="Joshi V."/>
            <person name="Fowler G."/>
            <person name="Nazareth L."/>
            <person name="Reid J."/>
            <person name="Worley K."/>
            <person name="Petrosino J."/>
            <person name="Highlander S."/>
            <person name="Gibbs R."/>
        </authorList>
    </citation>
    <scope>NUCLEOTIDE SEQUENCE [LARGE SCALE GENOMIC DNA]</scope>
    <source>
        <strain evidence="17 18">ATCC 25644</strain>
    </source>
</reference>
<dbReference type="PANTHER" id="PTHR32315:SF4">
    <property type="entry name" value="URACIL PHOSPHORIBOSYLTRANSFERASE, CHLOROPLASTIC"/>
    <property type="match status" value="1"/>
</dbReference>
<dbReference type="SUPFAM" id="SSF53271">
    <property type="entry name" value="PRTase-like"/>
    <property type="match status" value="1"/>
</dbReference>
<feature type="binding site" evidence="15">
    <location>
        <begin position="169"/>
        <end position="177"/>
    </location>
    <ligand>
        <name>5-phospho-alpha-D-ribose 1-diphosphate</name>
        <dbReference type="ChEBI" id="CHEBI:58017"/>
    </ligand>
</feature>
<evidence type="ECO:0000256" key="1">
    <source>
        <dbReference type="ARBA" id="ARBA00005180"/>
    </source>
</evidence>
<proteinExistence type="inferred from homology"/>
<evidence type="ECO:0000256" key="9">
    <source>
        <dbReference type="ARBA" id="ARBA00023134"/>
    </source>
</evidence>
<evidence type="ECO:0000256" key="13">
    <source>
        <dbReference type="ARBA" id="ARBA00072146"/>
    </source>
</evidence>
<feature type="binding site" evidence="15">
    <location>
        <position position="238"/>
    </location>
    <ligand>
        <name>5-phospho-alpha-D-ribose 1-diphosphate</name>
        <dbReference type="ChEBI" id="CHEBI:58017"/>
    </ligand>
</feature>
<keyword evidence="5 15" id="KW-0328">Glycosyltransferase</keyword>
<comment type="similarity">
    <text evidence="2 15">Belongs to the UPRTase family.</text>
</comment>
<comment type="activity regulation">
    <text evidence="15">Allosterically activated by GTP.</text>
</comment>
<keyword evidence="6 15" id="KW-0808">Transferase</keyword>
<evidence type="ECO:0000313" key="18">
    <source>
        <dbReference type="Proteomes" id="UP000004099"/>
    </source>
</evidence>
<dbReference type="CDD" id="cd06223">
    <property type="entry name" value="PRTases_typeI"/>
    <property type="match status" value="1"/>
</dbReference>
<keyword evidence="7 15" id="KW-0547">Nucleotide-binding</keyword>
<evidence type="ECO:0000256" key="11">
    <source>
        <dbReference type="ARBA" id="ARBA00052919"/>
    </source>
</evidence>
<dbReference type="UniPathway" id="UPA00574">
    <property type="reaction ID" value="UER00636"/>
</dbReference>
<evidence type="ECO:0000256" key="15">
    <source>
        <dbReference type="HAMAP-Rule" id="MF_01218"/>
    </source>
</evidence>
<feature type="binding site" evidence="15">
    <location>
        <begin position="237"/>
        <end position="239"/>
    </location>
    <ligand>
        <name>uracil</name>
        <dbReference type="ChEBI" id="CHEBI:17568"/>
    </ligand>
</feature>
<dbReference type="InterPro" id="IPR050054">
    <property type="entry name" value="UPRTase/APRTase"/>
</dbReference>
<comment type="cofactor">
    <cofactor evidence="15">
        <name>Mg(2+)</name>
        <dbReference type="ChEBI" id="CHEBI:18420"/>
    </cofactor>
    <text evidence="15">Binds 1 Mg(2+) ion per subunit. The magnesium is bound as Mg-PRPP.</text>
</comment>
<comment type="pathway">
    <text evidence="1 15">Pyrimidine metabolism; UMP biosynthesis via salvage pathway; UMP from uracil: step 1/1.</text>
</comment>
<keyword evidence="4 15" id="KW-0021">Allosteric enzyme</keyword>
<evidence type="ECO:0000256" key="5">
    <source>
        <dbReference type="ARBA" id="ARBA00022676"/>
    </source>
</evidence>
<comment type="catalytic activity">
    <reaction evidence="11 15">
        <text>UMP + diphosphate = 5-phospho-alpha-D-ribose 1-diphosphate + uracil</text>
        <dbReference type="Rhea" id="RHEA:13017"/>
        <dbReference type="ChEBI" id="CHEBI:17568"/>
        <dbReference type="ChEBI" id="CHEBI:33019"/>
        <dbReference type="ChEBI" id="CHEBI:57865"/>
        <dbReference type="ChEBI" id="CHEBI:58017"/>
        <dbReference type="EC" id="2.4.2.9"/>
    </reaction>
</comment>
<name>E7FP35_9LACO</name>
<evidence type="ECO:0000256" key="3">
    <source>
        <dbReference type="ARBA" id="ARBA00011894"/>
    </source>
</evidence>
<dbReference type="GO" id="GO:0000287">
    <property type="term" value="F:magnesium ion binding"/>
    <property type="evidence" value="ECO:0007669"/>
    <property type="project" value="UniProtKB-UniRule"/>
</dbReference>
<dbReference type="GO" id="GO:0004845">
    <property type="term" value="F:uracil phosphoribosyltransferase activity"/>
    <property type="evidence" value="ECO:0007669"/>
    <property type="project" value="UniProtKB-UniRule"/>
</dbReference>
<evidence type="ECO:0000313" key="17">
    <source>
        <dbReference type="EMBL" id="EFZ35211.1"/>
    </source>
</evidence>
<keyword evidence="9 15" id="KW-0342">GTP-binding</keyword>
<dbReference type="PANTHER" id="PTHR32315">
    <property type="entry name" value="ADENINE PHOSPHORIBOSYLTRANSFERASE"/>
    <property type="match status" value="1"/>
</dbReference>
<dbReference type="GO" id="GO:0005525">
    <property type="term" value="F:GTP binding"/>
    <property type="evidence" value="ECO:0007669"/>
    <property type="project" value="UniProtKB-KW"/>
</dbReference>
<gene>
    <name evidence="15 17" type="primary">upp</name>
    <name evidence="17" type="ORF">HMPREF0542_10662</name>
</gene>
<comment type="caution">
    <text evidence="17">The sequence shown here is derived from an EMBL/GenBank/DDBJ whole genome shotgun (WGS) entry which is preliminary data.</text>
</comment>
<evidence type="ECO:0000256" key="10">
    <source>
        <dbReference type="ARBA" id="ARBA00031082"/>
    </source>
</evidence>
<dbReference type="EC" id="2.4.2.9" evidence="3 15"/>
<dbReference type="InterPro" id="IPR000836">
    <property type="entry name" value="PRTase_dom"/>
</dbReference>
<dbReference type="NCBIfam" id="NF001097">
    <property type="entry name" value="PRK00129.1"/>
    <property type="match status" value="1"/>
</dbReference>